<organism evidence="2 3">
    <name type="scientific">Zoogloea oryzae</name>
    <dbReference type="NCBI Taxonomy" id="310767"/>
    <lineage>
        <taxon>Bacteria</taxon>
        <taxon>Pseudomonadati</taxon>
        <taxon>Pseudomonadota</taxon>
        <taxon>Betaproteobacteria</taxon>
        <taxon>Rhodocyclales</taxon>
        <taxon>Zoogloeaceae</taxon>
        <taxon>Zoogloea</taxon>
    </lineage>
</organism>
<comment type="caution">
    <text evidence="2">The sequence shown here is derived from an EMBL/GenBank/DDBJ whole genome shotgun (WGS) entry which is preliminary data.</text>
</comment>
<keyword evidence="3" id="KW-1185">Reference proteome</keyword>
<gene>
    <name evidence="2" type="ORF">GCM10007933_21390</name>
</gene>
<dbReference type="Proteomes" id="UP001157167">
    <property type="component" value="Unassembled WGS sequence"/>
</dbReference>
<reference evidence="3" key="1">
    <citation type="journal article" date="2019" name="Int. J. Syst. Evol. Microbiol.">
        <title>The Global Catalogue of Microorganisms (GCM) 10K type strain sequencing project: providing services to taxonomists for standard genome sequencing and annotation.</title>
        <authorList>
            <consortium name="The Broad Institute Genomics Platform"/>
            <consortium name="The Broad Institute Genome Sequencing Center for Infectious Disease"/>
            <person name="Wu L."/>
            <person name="Ma J."/>
        </authorList>
    </citation>
    <scope>NUCLEOTIDE SEQUENCE [LARGE SCALE GENOMIC DNA]</scope>
    <source>
        <strain evidence="3">NBRC 102407</strain>
    </source>
</reference>
<dbReference type="EMBL" id="BSPX01000029">
    <property type="protein sequence ID" value="GLT22679.1"/>
    <property type="molecule type" value="Genomic_DNA"/>
</dbReference>
<feature type="compositionally biased region" description="Polar residues" evidence="1">
    <location>
        <begin position="1"/>
        <end position="13"/>
    </location>
</feature>
<protein>
    <submittedName>
        <fullName evidence="2">Sulfate transporter</fullName>
    </submittedName>
</protein>
<evidence type="ECO:0000313" key="2">
    <source>
        <dbReference type="EMBL" id="GLT22679.1"/>
    </source>
</evidence>
<dbReference type="Pfam" id="PF11363">
    <property type="entry name" value="DUF3164"/>
    <property type="match status" value="1"/>
</dbReference>
<evidence type="ECO:0000256" key="1">
    <source>
        <dbReference type="SAM" id="MobiDB-lite"/>
    </source>
</evidence>
<feature type="region of interest" description="Disordered" evidence="1">
    <location>
        <begin position="1"/>
        <end position="25"/>
    </location>
</feature>
<name>A0ABQ6FBL5_9RHOO</name>
<accession>A0ABQ6FBL5</accession>
<proteinExistence type="predicted"/>
<dbReference type="InterPro" id="IPR021505">
    <property type="entry name" value="Phage_B3_Orf6"/>
</dbReference>
<sequence length="215" mass="23891">MNSQKSNLPSPMTTPDGYMKDPQGRLVPIDTIKPVDLKRDAVVRQIIDDARKLNAEIAAFRKRAFEAVEEFIAESAREYKVKMRGAEGKGNVSLATFDGQYKVQRAVSESISFDERLHAAKELVHQCINDWSDGARPEVQALITGAFEVDKAGNINTGRVLSLRKLDIDDKRWKRAMEAISDSVTVTGSKAYIRVYERDGEGNGYKPISLDVASA</sequence>
<evidence type="ECO:0000313" key="3">
    <source>
        <dbReference type="Proteomes" id="UP001157167"/>
    </source>
</evidence>